<gene>
    <name evidence="2" type="ORF">TM448A02352_0009</name>
</gene>
<evidence type="ECO:0000313" key="2">
    <source>
        <dbReference type="EMBL" id="QJA51892.1"/>
    </source>
</evidence>
<dbReference type="EMBL" id="MT144296">
    <property type="protein sequence ID" value="QJA51892.1"/>
    <property type="molecule type" value="Genomic_DNA"/>
</dbReference>
<proteinExistence type="predicted"/>
<sequence>MLRIPPELYNQPWKVIDLAGQEDQFGRIIYSWEDILNFLKTSMERLISEKVPPQAPDKRRMATTEKGIVLMFRQNINVFFDRWIAWEDRPRPYRSEAARQARVRELMDLRRLELSRLDTRMNALQAIIERIIAEEDAEAKRRKLERERQEAERLALEESLRRLEEEERIRKAAEEEQARLREEEAARRAEYEREALQAEIAALEEQRKAEILAREAEAKRESEAAAAAAAATAAAEAQRREQAELELKRLVGERQAAERAREAAEKERLKLEETLKKAIEEEAKRLEEQRKQIEQEAKRTAEEIQRLREEEQKKLAEAQRRAAEEESKRILEEIALPPEIPVAIPIPPPVIPIVAPPPPPPPKVIPEVPPLPLVSIVEEAREKYRKDLQKKLLELELRPLTLKLDLYERWYTARQKEINDFAQYIMNQAKRYEKVFNLPPLELDPRLSLNEALYNALDYATTITGWKPYATLFLSRLRIRRDWIIPYRKRIEDTKAEIQRIKELMIMLYD</sequence>
<accession>A0A6H1ZWQ4</accession>
<feature type="coiled-coil region" evidence="1">
    <location>
        <begin position="114"/>
        <end position="333"/>
    </location>
</feature>
<reference evidence="2" key="1">
    <citation type="submission" date="2020-03" db="EMBL/GenBank/DDBJ databases">
        <title>The deep terrestrial virosphere.</title>
        <authorList>
            <person name="Holmfeldt K."/>
            <person name="Nilsson E."/>
            <person name="Simone D."/>
            <person name="Lopez-Fernandez M."/>
            <person name="Wu X."/>
            <person name="de Brujin I."/>
            <person name="Lundin D."/>
            <person name="Andersson A."/>
            <person name="Bertilsson S."/>
            <person name="Dopson M."/>
        </authorList>
    </citation>
    <scope>NUCLEOTIDE SEQUENCE</scope>
    <source>
        <strain evidence="2">TM448A02352</strain>
    </source>
</reference>
<keyword evidence="1" id="KW-0175">Coiled coil</keyword>
<protein>
    <submittedName>
        <fullName evidence="2">Uncharacterized protein</fullName>
    </submittedName>
</protein>
<evidence type="ECO:0000256" key="1">
    <source>
        <dbReference type="SAM" id="Coils"/>
    </source>
</evidence>
<dbReference type="AlphaFoldDB" id="A0A6H1ZWQ4"/>
<organism evidence="2">
    <name type="scientific">viral metagenome</name>
    <dbReference type="NCBI Taxonomy" id="1070528"/>
    <lineage>
        <taxon>unclassified sequences</taxon>
        <taxon>metagenomes</taxon>
        <taxon>organismal metagenomes</taxon>
    </lineage>
</organism>
<name>A0A6H1ZWQ4_9ZZZZ</name>